<dbReference type="AlphaFoldDB" id="A0A915CY27"/>
<name>A0A915CY27_9BILA</name>
<accession>A0A915CY27</accession>
<evidence type="ECO:0000256" key="1">
    <source>
        <dbReference type="SAM" id="SignalP"/>
    </source>
</evidence>
<sequence>MHWLIYFVVFTELAGCATAIYCYECTGGENSRTTCGHYTGTSCGYGFFGCIKIATYSGGVNKMGNFIDQDRNIVSMVRGCNLLPIGGVDACQQQIILGMRIVTFQPTCSFTLA</sequence>
<keyword evidence="1" id="KW-0732">Signal</keyword>
<reference evidence="3" key="1">
    <citation type="submission" date="2022-11" db="UniProtKB">
        <authorList>
            <consortium name="WormBaseParasite"/>
        </authorList>
    </citation>
    <scope>IDENTIFICATION</scope>
</reference>
<dbReference type="Proteomes" id="UP000887574">
    <property type="component" value="Unplaced"/>
</dbReference>
<evidence type="ECO:0000313" key="3">
    <source>
        <dbReference type="WBParaSite" id="jg13794"/>
    </source>
</evidence>
<dbReference type="WBParaSite" id="jg13794">
    <property type="protein sequence ID" value="jg13794"/>
    <property type="gene ID" value="jg13794"/>
</dbReference>
<proteinExistence type="predicted"/>
<evidence type="ECO:0000313" key="2">
    <source>
        <dbReference type="Proteomes" id="UP000887574"/>
    </source>
</evidence>
<protein>
    <submittedName>
        <fullName evidence="3">Uncharacterized protein</fullName>
    </submittedName>
</protein>
<keyword evidence="2" id="KW-1185">Reference proteome</keyword>
<feature type="signal peptide" evidence="1">
    <location>
        <begin position="1"/>
        <end position="19"/>
    </location>
</feature>
<organism evidence="2 3">
    <name type="scientific">Ditylenchus dipsaci</name>
    <dbReference type="NCBI Taxonomy" id="166011"/>
    <lineage>
        <taxon>Eukaryota</taxon>
        <taxon>Metazoa</taxon>
        <taxon>Ecdysozoa</taxon>
        <taxon>Nematoda</taxon>
        <taxon>Chromadorea</taxon>
        <taxon>Rhabditida</taxon>
        <taxon>Tylenchina</taxon>
        <taxon>Tylenchomorpha</taxon>
        <taxon>Sphaerularioidea</taxon>
        <taxon>Anguinidae</taxon>
        <taxon>Anguininae</taxon>
        <taxon>Ditylenchus</taxon>
    </lineage>
</organism>
<feature type="chain" id="PRO_5037448036" evidence="1">
    <location>
        <begin position="20"/>
        <end position="113"/>
    </location>
</feature>